<protein>
    <submittedName>
        <fullName evidence="1">Uncharacterized protein</fullName>
    </submittedName>
</protein>
<dbReference type="KEGG" id="cau:Caur_1379"/>
<dbReference type="HOGENOM" id="CLU_2804618_0_0_0"/>
<gene>
    <name evidence="1" type="ordered locus">Caur_1379</name>
</gene>
<keyword evidence="2" id="KW-1185">Reference proteome</keyword>
<evidence type="ECO:0000313" key="1">
    <source>
        <dbReference type="EMBL" id="ABY34607.1"/>
    </source>
</evidence>
<name>A9W9X1_CHLAA</name>
<evidence type="ECO:0000313" key="2">
    <source>
        <dbReference type="Proteomes" id="UP000002008"/>
    </source>
</evidence>
<sequence length="67" mass="6964">MVWSAVATLPHSHAHAQARVAVRIVPVRAYDDGDVRARAVGVRHAVPLPVPALYRSGAASGSVLAGE</sequence>
<proteinExistence type="predicted"/>
<dbReference type="EnsemblBacteria" id="ABY34607">
    <property type="protein sequence ID" value="ABY34607"/>
    <property type="gene ID" value="Caur_1379"/>
</dbReference>
<dbReference type="AlphaFoldDB" id="A9W9X1"/>
<dbReference type="Proteomes" id="UP000002008">
    <property type="component" value="Chromosome"/>
</dbReference>
<dbReference type="InParanoid" id="A9W9X1"/>
<organism evidence="1 2">
    <name type="scientific">Chloroflexus aurantiacus (strain ATCC 29366 / DSM 635 / J-10-fl)</name>
    <dbReference type="NCBI Taxonomy" id="324602"/>
    <lineage>
        <taxon>Bacteria</taxon>
        <taxon>Bacillati</taxon>
        <taxon>Chloroflexota</taxon>
        <taxon>Chloroflexia</taxon>
        <taxon>Chloroflexales</taxon>
        <taxon>Chloroflexineae</taxon>
        <taxon>Chloroflexaceae</taxon>
        <taxon>Chloroflexus</taxon>
    </lineage>
</organism>
<dbReference type="EMBL" id="CP000909">
    <property type="protein sequence ID" value="ABY34607.1"/>
    <property type="molecule type" value="Genomic_DNA"/>
</dbReference>
<reference evidence="2" key="1">
    <citation type="journal article" date="2011" name="BMC Genomics">
        <title>Complete genome sequence of the filamentous anoxygenic phototrophic bacterium Chloroflexus aurantiacus.</title>
        <authorList>
            <person name="Tang K.H."/>
            <person name="Barry K."/>
            <person name="Chertkov O."/>
            <person name="Dalin E."/>
            <person name="Han C.S."/>
            <person name="Hauser L.J."/>
            <person name="Honchak B.M."/>
            <person name="Karbach L.E."/>
            <person name="Land M.L."/>
            <person name="Lapidus A."/>
            <person name="Larimer F.W."/>
            <person name="Mikhailova N."/>
            <person name="Pitluck S."/>
            <person name="Pierson B.K."/>
            <person name="Blankenship R.E."/>
        </authorList>
    </citation>
    <scope>NUCLEOTIDE SEQUENCE [LARGE SCALE GENOMIC DNA]</scope>
    <source>
        <strain evidence="2">ATCC 29366 / DSM 635 / J-10-fl</strain>
    </source>
</reference>
<accession>A9W9X1</accession>
<dbReference type="PATRIC" id="fig|324602.8.peg.1571"/>